<evidence type="ECO:0000256" key="3">
    <source>
        <dbReference type="ARBA" id="ARBA00023163"/>
    </source>
</evidence>
<evidence type="ECO:0000256" key="2">
    <source>
        <dbReference type="ARBA" id="ARBA00023125"/>
    </source>
</evidence>
<name>A0AAJ6HV79_9ACTN</name>
<dbReference type="SUPFAM" id="SSF46689">
    <property type="entry name" value="Homeodomain-like"/>
    <property type="match status" value="1"/>
</dbReference>
<evidence type="ECO:0000313" key="7">
    <source>
        <dbReference type="Proteomes" id="UP001235874"/>
    </source>
</evidence>
<evidence type="ECO:0000313" key="6">
    <source>
        <dbReference type="EMBL" id="WLS44824.1"/>
    </source>
</evidence>
<keyword evidence="7" id="KW-1185">Reference proteome</keyword>
<organism evidence="6 7">
    <name type="scientific">Micromonospora profundi</name>
    <dbReference type="NCBI Taxonomy" id="1420889"/>
    <lineage>
        <taxon>Bacteria</taxon>
        <taxon>Bacillati</taxon>
        <taxon>Actinomycetota</taxon>
        <taxon>Actinomycetes</taxon>
        <taxon>Micromonosporales</taxon>
        <taxon>Micromonosporaceae</taxon>
        <taxon>Micromonospora</taxon>
    </lineage>
</organism>
<evidence type="ECO:0000259" key="5">
    <source>
        <dbReference type="PROSITE" id="PS50977"/>
    </source>
</evidence>
<dbReference type="GO" id="GO:0000976">
    <property type="term" value="F:transcription cis-regulatory region binding"/>
    <property type="evidence" value="ECO:0007669"/>
    <property type="project" value="TreeGrafter"/>
</dbReference>
<keyword evidence="1" id="KW-0805">Transcription regulation</keyword>
<dbReference type="InterPro" id="IPR009057">
    <property type="entry name" value="Homeodomain-like_sf"/>
</dbReference>
<sequence>MPAKATRDRIIEAAATLLSEGGRDAISTRAVCAAASVQAPAIYRLFGDMQGLLDATGSYGLASYLAKKQQLDDSEDPVEDLRAGWDLHVEFGLAQPSFYTLIFGEARPGHETSAARQAADLLAYRVKRIAQAGRLRVTEERAAQLVHSTGKGVTLTLIATPPENRDLNLSTMARESVLATITNDTITVAASARLQNAAVSLHASLDEATVLTAAERALLGEWLHRINQG</sequence>
<dbReference type="RefSeq" id="WP_053658530.1">
    <property type="nucleotide sequence ID" value="NZ_CP130472.1"/>
</dbReference>
<accession>A0AAJ6HV79</accession>
<dbReference type="InterPro" id="IPR036271">
    <property type="entry name" value="Tet_transcr_reg_TetR-rel_C_sf"/>
</dbReference>
<reference evidence="6 7" key="1">
    <citation type="submission" date="2023-07" db="EMBL/GenBank/DDBJ databases">
        <title>Micromonospora profundi TRM 95458 converts glycerol to a new osmotic compound.</title>
        <authorList>
            <person name="Lu D."/>
        </authorList>
    </citation>
    <scope>NUCLEOTIDE SEQUENCE [LARGE SCALE GENOMIC DNA]</scope>
    <source>
        <strain evidence="6 7">TRM95458</strain>
    </source>
</reference>
<dbReference type="SUPFAM" id="SSF48498">
    <property type="entry name" value="Tetracyclin repressor-like, C-terminal domain"/>
    <property type="match status" value="1"/>
</dbReference>
<dbReference type="InterPro" id="IPR050109">
    <property type="entry name" value="HTH-type_TetR-like_transc_reg"/>
</dbReference>
<dbReference type="PROSITE" id="PS50977">
    <property type="entry name" value="HTH_TETR_2"/>
    <property type="match status" value="1"/>
</dbReference>
<protein>
    <submittedName>
        <fullName evidence="6">TetR/AcrR family transcriptional regulator</fullName>
    </submittedName>
</protein>
<evidence type="ECO:0000256" key="4">
    <source>
        <dbReference type="PROSITE-ProRule" id="PRU00335"/>
    </source>
</evidence>
<keyword evidence="3" id="KW-0804">Transcription</keyword>
<gene>
    <name evidence="6" type="ORF">Q3V37_26135</name>
</gene>
<dbReference type="InterPro" id="IPR001647">
    <property type="entry name" value="HTH_TetR"/>
</dbReference>
<proteinExistence type="predicted"/>
<dbReference type="Proteomes" id="UP001235874">
    <property type="component" value="Chromosome"/>
</dbReference>
<keyword evidence="2 4" id="KW-0238">DNA-binding</keyword>
<feature type="DNA-binding region" description="H-T-H motif" evidence="4">
    <location>
        <begin position="27"/>
        <end position="46"/>
    </location>
</feature>
<dbReference type="Gene3D" id="1.10.357.10">
    <property type="entry name" value="Tetracycline Repressor, domain 2"/>
    <property type="match status" value="1"/>
</dbReference>
<dbReference type="AlphaFoldDB" id="A0AAJ6HV79"/>
<dbReference type="PANTHER" id="PTHR30055:SF234">
    <property type="entry name" value="HTH-TYPE TRANSCRIPTIONAL REGULATOR BETI"/>
    <property type="match status" value="1"/>
</dbReference>
<dbReference type="Pfam" id="PF00440">
    <property type="entry name" value="TetR_N"/>
    <property type="match status" value="1"/>
</dbReference>
<dbReference type="GO" id="GO:0003700">
    <property type="term" value="F:DNA-binding transcription factor activity"/>
    <property type="evidence" value="ECO:0007669"/>
    <property type="project" value="TreeGrafter"/>
</dbReference>
<dbReference type="EMBL" id="CP130472">
    <property type="protein sequence ID" value="WLS44824.1"/>
    <property type="molecule type" value="Genomic_DNA"/>
</dbReference>
<evidence type="ECO:0000256" key="1">
    <source>
        <dbReference type="ARBA" id="ARBA00023015"/>
    </source>
</evidence>
<dbReference type="KEGG" id="mprn:Q3V37_26135"/>
<dbReference type="PANTHER" id="PTHR30055">
    <property type="entry name" value="HTH-TYPE TRANSCRIPTIONAL REGULATOR RUTR"/>
    <property type="match status" value="1"/>
</dbReference>
<feature type="domain" description="HTH tetR-type" evidence="5">
    <location>
        <begin position="4"/>
        <end position="64"/>
    </location>
</feature>